<feature type="domain" description="Hydantoinase B/oxoprolinase" evidence="1">
    <location>
        <begin position="51"/>
        <end position="107"/>
    </location>
</feature>
<name>A0A450S754_9GAMM</name>
<dbReference type="Pfam" id="PF02538">
    <property type="entry name" value="Hydantoinase_B"/>
    <property type="match status" value="1"/>
</dbReference>
<dbReference type="EMBL" id="CAADFD010000003">
    <property type="protein sequence ID" value="VFJ47740.1"/>
    <property type="molecule type" value="Genomic_DNA"/>
</dbReference>
<gene>
    <name evidence="2" type="ORF">BECKFW1821B_GA0114236_100311</name>
</gene>
<accession>A0A450S754</accession>
<organism evidence="2">
    <name type="scientific">Candidatus Kentrum sp. FW</name>
    <dbReference type="NCBI Taxonomy" id="2126338"/>
    <lineage>
        <taxon>Bacteria</taxon>
        <taxon>Pseudomonadati</taxon>
        <taxon>Pseudomonadota</taxon>
        <taxon>Gammaproteobacteria</taxon>
        <taxon>Candidatus Kentrum</taxon>
    </lineage>
</organism>
<dbReference type="AlphaFoldDB" id="A0A450S754"/>
<sequence>MESLWLTPVSVQINVSLPRCDVNDLLFLALCYKNSGMLDHAPETYSEGCAVALETAIAAFNKAVREAIIDFTSISPQQPTNFNAPLSVCRAVVLYVFRTLVDDPIPFE</sequence>
<evidence type="ECO:0000259" key="1">
    <source>
        <dbReference type="Pfam" id="PF02538"/>
    </source>
</evidence>
<dbReference type="InterPro" id="IPR003692">
    <property type="entry name" value="Hydantoinase_B"/>
</dbReference>
<dbReference type="GO" id="GO:0003824">
    <property type="term" value="F:catalytic activity"/>
    <property type="evidence" value="ECO:0007669"/>
    <property type="project" value="InterPro"/>
</dbReference>
<reference evidence="2" key="1">
    <citation type="submission" date="2019-02" db="EMBL/GenBank/DDBJ databases">
        <authorList>
            <person name="Gruber-Vodicka R. H."/>
            <person name="Seah K. B. B."/>
        </authorList>
    </citation>
    <scope>NUCLEOTIDE SEQUENCE</scope>
    <source>
        <strain evidence="2">BECK_BZ106</strain>
    </source>
</reference>
<proteinExistence type="predicted"/>
<evidence type="ECO:0000313" key="2">
    <source>
        <dbReference type="EMBL" id="VFJ47740.1"/>
    </source>
</evidence>
<protein>
    <submittedName>
        <fullName evidence="2">Hydantoinase B/oxoprolinase</fullName>
    </submittedName>
</protein>